<name>A0A834G9U9_RHOSS</name>
<proteinExistence type="predicted"/>
<dbReference type="SMART" id="SM00658">
    <property type="entry name" value="RPOL8c"/>
    <property type="match status" value="1"/>
</dbReference>
<dbReference type="GO" id="GO:0003899">
    <property type="term" value="F:DNA-directed RNA polymerase activity"/>
    <property type="evidence" value="ECO:0007669"/>
    <property type="project" value="InterPro"/>
</dbReference>
<organism evidence="2 3">
    <name type="scientific">Rhododendron simsii</name>
    <name type="common">Sims's rhododendron</name>
    <dbReference type="NCBI Taxonomy" id="118357"/>
    <lineage>
        <taxon>Eukaryota</taxon>
        <taxon>Viridiplantae</taxon>
        <taxon>Streptophyta</taxon>
        <taxon>Embryophyta</taxon>
        <taxon>Tracheophyta</taxon>
        <taxon>Spermatophyta</taxon>
        <taxon>Magnoliopsida</taxon>
        <taxon>eudicotyledons</taxon>
        <taxon>Gunneridae</taxon>
        <taxon>Pentapetalae</taxon>
        <taxon>asterids</taxon>
        <taxon>Ericales</taxon>
        <taxon>Ericaceae</taxon>
        <taxon>Ericoideae</taxon>
        <taxon>Rhodoreae</taxon>
        <taxon>Rhododendron</taxon>
    </lineage>
</organism>
<dbReference type="GO" id="GO:0005666">
    <property type="term" value="C:RNA polymerase III complex"/>
    <property type="evidence" value="ECO:0007669"/>
    <property type="project" value="TreeGrafter"/>
</dbReference>
<evidence type="ECO:0000313" key="2">
    <source>
        <dbReference type="EMBL" id="KAF7129529.1"/>
    </source>
</evidence>
<dbReference type="SUPFAM" id="SSF50249">
    <property type="entry name" value="Nucleic acid-binding proteins"/>
    <property type="match status" value="1"/>
</dbReference>
<protein>
    <submittedName>
        <fullName evidence="2">Uncharacterized protein</fullName>
    </submittedName>
</protein>
<dbReference type="PANTHER" id="PTHR10917">
    <property type="entry name" value="DNA-DIRECTED RNA POLYMERASES I, II, AND III SUBUNIT RPABC3"/>
    <property type="match status" value="1"/>
</dbReference>
<dbReference type="AlphaFoldDB" id="A0A834G9U9"/>
<dbReference type="GO" id="GO:0005736">
    <property type="term" value="C:RNA polymerase I complex"/>
    <property type="evidence" value="ECO:0007669"/>
    <property type="project" value="TreeGrafter"/>
</dbReference>
<dbReference type="Pfam" id="PF03870">
    <property type="entry name" value="RNA_pol_Rpb8"/>
    <property type="match status" value="1"/>
</dbReference>
<accession>A0A834G9U9</accession>
<feature type="region of interest" description="Disordered" evidence="1">
    <location>
        <begin position="1"/>
        <end position="61"/>
    </location>
</feature>
<dbReference type="InterPro" id="IPR012340">
    <property type="entry name" value="NA-bd_OB-fold"/>
</dbReference>
<dbReference type="InterPro" id="IPR005570">
    <property type="entry name" value="RPABC3"/>
</dbReference>
<dbReference type="GO" id="GO:0006351">
    <property type="term" value="P:DNA-templated transcription"/>
    <property type="evidence" value="ECO:0007669"/>
    <property type="project" value="InterPro"/>
</dbReference>
<keyword evidence="3" id="KW-1185">Reference proteome</keyword>
<comment type="caution">
    <text evidence="2">The sequence shown here is derived from an EMBL/GenBank/DDBJ whole genome shotgun (WGS) entry which is preliminary data.</text>
</comment>
<dbReference type="EMBL" id="WJXA01000010">
    <property type="protein sequence ID" value="KAF7129529.1"/>
    <property type="molecule type" value="Genomic_DNA"/>
</dbReference>
<dbReference type="GO" id="GO:0005665">
    <property type="term" value="C:RNA polymerase II, core complex"/>
    <property type="evidence" value="ECO:0007669"/>
    <property type="project" value="TreeGrafter"/>
</dbReference>
<dbReference type="PANTHER" id="PTHR10917:SF1">
    <property type="entry name" value="DNA-DIRECTED RNA POLYMERASE I, II"/>
    <property type="match status" value="1"/>
</dbReference>
<evidence type="ECO:0000256" key="1">
    <source>
        <dbReference type="SAM" id="MobiDB-lite"/>
    </source>
</evidence>
<sequence>MGNTSPTKTLADVHADVYSSSAADDVHSSSPRRRPQAETPPTPARRPRRRPLLLPPTIDPHGSPLVLSPTIDPHPQWYHCCFSSNSDCLCPVRINFSSRDKLAVKMIELLFNDAIKVDRLDPDGKKFDKVSCIEAQSEEKDMHIQLDVNTEVYPICVGEKFRMALAPTLNLDGSAVTSYLSL</sequence>
<dbReference type="OrthoDB" id="20018at2759"/>
<reference evidence="2" key="1">
    <citation type="submission" date="2019-11" db="EMBL/GenBank/DDBJ databases">
        <authorList>
            <person name="Liu Y."/>
            <person name="Hou J."/>
            <person name="Li T.-Q."/>
            <person name="Guan C.-H."/>
            <person name="Wu X."/>
            <person name="Wu H.-Z."/>
            <person name="Ling F."/>
            <person name="Zhang R."/>
            <person name="Shi X.-G."/>
            <person name="Ren J.-P."/>
            <person name="Chen E.-F."/>
            <person name="Sun J.-M."/>
        </authorList>
    </citation>
    <scope>NUCLEOTIDE SEQUENCE</scope>
    <source>
        <strain evidence="2">Adult_tree_wgs_1</strain>
        <tissue evidence="2">Leaves</tissue>
    </source>
</reference>
<evidence type="ECO:0000313" key="3">
    <source>
        <dbReference type="Proteomes" id="UP000626092"/>
    </source>
</evidence>
<dbReference type="Gene3D" id="2.40.50.140">
    <property type="entry name" value="Nucleic acid-binding proteins"/>
    <property type="match status" value="1"/>
</dbReference>
<gene>
    <name evidence="2" type="ORF">RHSIM_Rhsim10G0083500</name>
</gene>
<dbReference type="Proteomes" id="UP000626092">
    <property type="component" value="Unassembled WGS sequence"/>
</dbReference>